<evidence type="ECO:0000313" key="11">
    <source>
        <dbReference type="Proteomes" id="UP001501417"/>
    </source>
</evidence>
<dbReference type="Gene3D" id="2.30.130.10">
    <property type="entry name" value="PUA domain"/>
    <property type="match status" value="1"/>
</dbReference>
<evidence type="ECO:0000256" key="6">
    <source>
        <dbReference type="ARBA" id="ARBA00022777"/>
    </source>
</evidence>
<evidence type="ECO:0000256" key="8">
    <source>
        <dbReference type="HAMAP-Rule" id="MF_00456"/>
    </source>
</evidence>
<evidence type="ECO:0000259" key="9">
    <source>
        <dbReference type="SMART" id="SM00359"/>
    </source>
</evidence>
<comment type="caution">
    <text evidence="10">The sequence shown here is derived from an EMBL/GenBank/DDBJ whole genome shotgun (WGS) entry which is preliminary data.</text>
</comment>
<comment type="subcellular location">
    <subcellularLocation>
        <location evidence="8">Cytoplasm</location>
    </subcellularLocation>
</comment>
<dbReference type="PANTHER" id="PTHR43654">
    <property type="entry name" value="GLUTAMATE 5-KINASE"/>
    <property type="match status" value="1"/>
</dbReference>
<dbReference type="SUPFAM" id="SSF88697">
    <property type="entry name" value="PUA domain-like"/>
    <property type="match status" value="1"/>
</dbReference>
<gene>
    <name evidence="8 10" type="primary">proB</name>
    <name evidence="10" type="ORF">GCM10023161_05940</name>
</gene>
<dbReference type="InterPro" id="IPR005715">
    <property type="entry name" value="Glu_5kinase/COase_Synthase"/>
</dbReference>
<dbReference type="SUPFAM" id="SSF53633">
    <property type="entry name" value="Carbamate kinase-like"/>
    <property type="match status" value="1"/>
</dbReference>
<keyword evidence="2 8" id="KW-0028">Amino-acid biosynthesis</keyword>
<feature type="binding site" evidence="8">
    <location>
        <begin position="189"/>
        <end position="190"/>
    </location>
    <ligand>
        <name>ATP</name>
        <dbReference type="ChEBI" id="CHEBI:30616"/>
    </ligand>
</feature>
<feature type="binding site" evidence="8">
    <location>
        <position position="169"/>
    </location>
    <ligand>
        <name>substrate</name>
    </ligand>
</feature>
<reference evidence="11" key="1">
    <citation type="journal article" date="2019" name="Int. J. Syst. Evol. Microbiol.">
        <title>The Global Catalogue of Microorganisms (GCM) 10K type strain sequencing project: providing services to taxonomists for standard genome sequencing and annotation.</title>
        <authorList>
            <consortium name="The Broad Institute Genomics Platform"/>
            <consortium name="The Broad Institute Genome Sequencing Center for Infectious Disease"/>
            <person name="Wu L."/>
            <person name="Ma J."/>
        </authorList>
    </citation>
    <scope>NUCLEOTIDE SEQUENCE [LARGE SCALE GENOMIC DNA]</scope>
    <source>
        <strain evidence="11">JCM 17782</strain>
    </source>
</reference>
<dbReference type="PROSITE" id="PS00902">
    <property type="entry name" value="GLUTAMATE_5_KINASE"/>
    <property type="match status" value="1"/>
</dbReference>
<dbReference type="CDD" id="cd04242">
    <property type="entry name" value="AAK_G5K_ProB"/>
    <property type="match status" value="1"/>
</dbReference>
<keyword evidence="1 8" id="KW-0963">Cytoplasm</keyword>
<dbReference type="SMART" id="SM00359">
    <property type="entry name" value="PUA"/>
    <property type="match status" value="1"/>
</dbReference>
<keyword evidence="6 8" id="KW-0418">Kinase</keyword>
<keyword evidence="4 8" id="KW-0808">Transferase</keyword>
<dbReference type="CDD" id="cd21157">
    <property type="entry name" value="PUA_G5K"/>
    <property type="match status" value="1"/>
</dbReference>
<dbReference type="InterPro" id="IPR001048">
    <property type="entry name" value="Asp/Glu/Uridylate_kinase"/>
</dbReference>
<keyword evidence="11" id="KW-1185">Reference proteome</keyword>
<feature type="binding site" evidence="8">
    <location>
        <position position="157"/>
    </location>
    <ligand>
        <name>substrate</name>
    </ligand>
</feature>
<comment type="pathway">
    <text evidence="8">Amino-acid biosynthesis; L-proline biosynthesis; L-glutamate 5-semialdehyde from L-glutamate: step 1/2.</text>
</comment>
<dbReference type="PRINTS" id="PR00474">
    <property type="entry name" value="GLU5KINASE"/>
</dbReference>
<dbReference type="Proteomes" id="UP001501417">
    <property type="component" value="Unassembled WGS sequence"/>
</dbReference>
<dbReference type="InterPro" id="IPR015947">
    <property type="entry name" value="PUA-like_sf"/>
</dbReference>
<feature type="binding site" evidence="8">
    <location>
        <begin position="230"/>
        <end position="236"/>
    </location>
    <ligand>
        <name>ATP</name>
        <dbReference type="ChEBI" id="CHEBI:30616"/>
    </ligand>
</feature>
<dbReference type="InterPro" id="IPR036393">
    <property type="entry name" value="AceGlu_kinase-like_sf"/>
</dbReference>
<dbReference type="InterPro" id="IPR001057">
    <property type="entry name" value="Glu/AcGlu_kinase"/>
</dbReference>
<dbReference type="NCBIfam" id="TIGR01027">
    <property type="entry name" value="proB"/>
    <property type="match status" value="1"/>
</dbReference>
<dbReference type="Pfam" id="PF01472">
    <property type="entry name" value="PUA"/>
    <property type="match status" value="1"/>
</dbReference>
<dbReference type="InterPro" id="IPR019797">
    <property type="entry name" value="Glutamate_5-kinase_CS"/>
</dbReference>
<dbReference type="EMBL" id="BAABGF010000004">
    <property type="protein sequence ID" value="GAA4534119.1"/>
    <property type="molecule type" value="Genomic_DNA"/>
</dbReference>
<evidence type="ECO:0000313" key="10">
    <source>
        <dbReference type="EMBL" id="GAA4534119.1"/>
    </source>
</evidence>
<dbReference type="Gene3D" id="3.40.1160.10">
    <property type="entry name" value="Acetylglutamate kinase-like"/>
    <property type="match status" value="1"/>
</dbReference>
<evidence type="ECO:0000256" key="4">
    <source>
        <dbReference type="ARBA" id="ARBA00022679"/>
    </source>
</evidence>
<dbReference type="EC" id="2.7.2.11" evidence="8"/>
<dbReference type="PIRSF" id="PIRSF000729">
    <property type="entry name" value="GK"/>
    <property type="match status" value="1"/>
</dbReference>
<comment type="function">
    <text evidence="8">Catalyzes the transfer of a phosphate group to glutamate to form L-glutamate 5-phosphate.</text>
</comment>
<dbReference type="Pfam" id="PF00696">
    <property type="entry name" value="AA_kinase"/>
    <property type="match status" value="1"/>
</dbReference>
<sequence>MGTPPARGGERRIVTTHREAIRTARRLVVKVGTNALTTPSGVFDAGRLAGLADAIETRMKAGTDVVIVSSGAIAAGIEPLGLTRRPKDLATKQAAASVGQVALVNAWSAAFARYGRTVGQVLLTAHDISMRAQHTNAQRTLDRLRALHAVAIVNENDTVATNEIRFGDNDRLSALVAHLVGAEALVLLSDIDGLYDSDPRKTQGARFIAEVSGAADLTGVVAGPGSDLGTGGMVSKMSSASLAADAGVPVLLAAATDAATALTDASVGTVFAARPLRMSARRFWVRYAAEAAGALTLDEGAVRAVVSQRRSLLAAGITAVSGRFYAGDVVELRGPDAAMVARGVVAYDATELASMIGRSTSELPGELRRPAVHADDLVAV</sequence>
<name>A0ABP8RBA3_9MYCO</name>
<evidence type="ECO:0000256" key="1">
    <source>
        <dbReference type="ARBA" id="ARBA00022490"/>
    </source>
</evidence>
<dbReference type="PANTHER" id="PTHR43654:SF1">
    <property type="entry name" value="ISOPENTENYL PHOSPHATE KINASE"/>
    <property type="match status" value="1"/>
</dbReference>
<feature type="domain" description="PUA" evidence="9">
    <location>
        <begin position="293"/>
        <end position="372"/>
    </location>
</feature>
<organism evidence="10 11">
    <name type="scientific">Mycobacterium paraffinicum</name>
    <dbReference type="NCBI Taxonomy" id="53378"/>
    <lineage>
        <taxon>Bacteria</taxon>
        <taxon>Bacillati</taxon>
        <taxon>Actinomycetota</taxon>
        <taxon>Actinomycetes</taxon>
        <taxon>Mycobacteriales</taxon>
        <taxon>Mycobacteriaceae</taxon>
        <taxon>Mycobacterium</taxon>
    </lineage>
</organism>
<dbReference type="PROSITE" id="PS50890">
    <property type="entry name" value="PUA"/>
    <property type="match status" value="1"/>
</dbReference>
<accession>A0ABP8RBA3</accession>
<keyword evidence="7 8" id="KW-0067">ATP-binding</keyword>
<keyword evidence="5 8" id="KW-0547">Nucleotide-binding</keyword>
<protein>
    <recommendedName>
        <fullName evidence="8">Glutamate 5-kinase</fullName>
        <ecNumber evidence="8">2.7.2.11</ecNumber>
    </recommendedName>
    <alternativeName>
        <fullName evidence="8">Gamma-glutamyl kinase</fullName>
        <shortName evidence="8">GK</shortName>
    </alternativeName>
</protein>
<keyword evidence="3 8" id="KW-0641">Proline biosynthesis</keyword>
<proteinExistence type="inferred from homology"/>
<comment type="catalytic activity">
    <reaction evidence="8">
        <text>L-glutamate + ATP = L-glutamyl 5-phosphate + ADP</text>
        <dbReference type="Rhea" id="RHEA:14877"/>
        <dbReference type="ChEBI" id="CHEBI:29985"/>
        <dbReference type="ChEBI" id="CHEBI:30616"/>
        <dbReference type="ChEBI" id="CHEBI:58274"/>
        <dbReference type="ChEBI" id="CHEBI:456216"/>
        <dbReference type="EC" id="2.7.2.11"/>
    </reaction>
</comment>
<dbReference type="InterPro" id="IPR011529">
    <property type="entry name" value="Glu_5kinase"/>
</dbReference>
<feature type="binding site" evidence="8">
    <location>
        <position position="30"/>
    </location>
    <ligand>
        <name>ATP</name>
        <dbReference type="ChEBI" id="CHEBI:30616"/>
    </ligand>
</feature>
<comment type="similarity">
    <text evidence="8">Belongs to the glutamate 5-kinase family.</text>
</comment>
<evidence type="ECO:0000256" key="7">
    <source>
        <dbReference type="ARBA" id="ARBA00022840"/>
    </source>
</evidence>
<dbReference type="HAMAP" id="MF_00456">
    <property type="entry name" value="ProB"/>
    <property type="match status" value="1"/>
</dbReference>
<evidence type="ECO:0000256" key="5">
    <source>
        <dbReference type="ARBA" id="ARBA00022741"/>
    </source>
</evidence>
<feature type="binding site" evidence="8">
    <location>
        <position position="70"/>
    </location>
    <ligand>
        <name>substrate</name>
    </ligand>
</feature>
<evidence type="ECO:0000256" key="3">
    <source>
        <dbReference type="ARBA" id="ARBA00022650"/>
    </source>
</evidence>
<evidence type="ECO:0000256" key="2">
    <source>
        <dbReference type="ARBA" id="ARBA00022605"/>
    </source>
</evidence>
<dbReference type="InterPro" id="IPR002478">
    <property type="entry name" value="PUA"/>
</dbReference>
<dbReference type="InterPro" id="IPR036974">
    <property type="entry name" value="PUA_sf"/>
</dbReference>
<dbReference type="InterPro" id="IPR041739">
    <property type="entry name" value="G5K_ProB"/>
</dbReference>